<protein>
    <submittedName>
        <fullName evidence="2">Uncharacterized protein</fullName>
    </submittedName>
</protein>
<dbReference type="EMBL" id="CP159373">
    <property type="protein sequence ID" value="XCN71502.1"/>
    <property type="molecule type" value="Genomic_DNA"/>
</dbReference>
<reference evidence="2" key="2">
    <citation type="submission" date="2024-06" db="EMBL/GenBank/DDBJ databases">
        <authorList>
            <person name="Plum-Jensen L.E."/>
            <person name="Schramm A."/>
            <person name="Marshall I.P.G."/>
        </authorList>
    </citation>
    <scope>NUCLEOTIDE SEQUENCE</scope>
    <source>
        <strain evidence="2">Rat1</strain>
    </source>
</reference>
<evidence type="ECO:0000313" key="2">
    <source>
        <dbReference type="EMBL" id="XCN71502.1"/>
    </source>
</evidence>
<organism evidence="2">
    <name type="scientific">Candidatus Electrothrix aestuarii</name>
    <dbReference type="NCBI Taxonomy" id="3062594"/>
    <lineage>
        <taxon>Bacteria</taxon>
        <taxon>Pseudomonadati</taxon>
        <taxon>Thermodesulfobacteriota</taxon>
        <taxon>Desulfobulbia</taxon>
        <taxon>Desulfobulbales</taxon>
        <taxon>Desulfobulbaceae</taxon>
        <taxon>Candidatus Electrothrix</taxon>
    </lineage>
</organism>
<gene>
    <name evidence="2" type="ORF">Q3M24_14400</name>
</gene>
<proteinExistence type="predicted"/>
<name>A0AAU8LQX5_9BACT</name>
<evidence type="ECO:0000256" key="1">
    <source>
        <dbReference type="SAM" id="SignalP"/>
    </source>
</evidence>
<feature type="signal peptide" evidence="1">
    <location>
        <begin position="1"/>
        <end position="20"/>
    </location>
</feature>
<reference evidence="2" key="1">
    <citation type="journal article" date="2024" name="Syst. Appl. Microbiol.">
        <title>First single-strain enrichments of Electrothrix cable bacteria, description of E. aestuarii sp. nov. and E. rattekaaiensis sp. nov., and proposal of a cable bacteria taxonomy following the rules of the SeqCode.</title>
        <authorList>
            <person name="Plum-Jensen L.E."/>
            <person name="Schramm A."/>
            <person name="Marshall I.P.G."/>
        </authorList>
    </citation>
    <scope>NUCLEOTIDE SEQUENCE</scope>
    <source>
        <strain evidence="2">Rat1</strain>
    </source>
</reference>
<accession>A0AAU8LQX5</accession>
<dbReference type="AlphaFoldDB" id="A0AAU8LQX5"/>
<dbReference type="KEGG" id="eaj:Q3M24_14400"/>
<sequence length="138" mass="15258">MKTAILTILFFSLTSSLAIASEEGVLLNGVPFCEKRSTALSANIMSVMLKEKGATVDELNKSLEEVSCIYMGKANTRLKVHKMTQDIQHDSIIHYAQVSVISINGKPFDASQFKMWIAAPYIKEKGGFLVKLDNGKSW</sequence>
<feature type="chain" id="PRO_5043896874" evidence="1">
    <location>
        <begin position="21"/>
        <end position="138"/>
    </location>
</feature>
<keyword evidence="1" id="KW-0732">Signal</keyword>